<dbReference type="Gene3D" id="3.30.70.1060">
    <property type="entry name" value="Dimeric alpha+beta barrel"/>
    <property type="match status" value="1"/>
</dbReference>
<gene>
    <name evidence="3" type="ORF">OM076_02460</name>
</gene>
<proteinExistence type="predicted"/>
<dbReference type="InterPro" id="IPR026029">
    <property type="entry name" value="MLI_dom"/>
</dbReference>
<name>A0A9X3MN06_9ACTN</name>
<keyword evidence="4" id="KW-1185">Reference proteome</keyword>
<dbReference type="AlphaFoldDB" id="A0A9X3MN06"/>
<protein>
    <submittedName>
        <fullName evidence="3">Muconolactone Delta-isomerase family protein</fullName>
    </submittedName>
</protein>
<dbReference type="EMBL" id="JAPDOD010000001">
    <property type="protein sequence ID" value="MDA0159115.1"/>
    <property type="molecule type" value="Genomic_DNA"/>
</dbReference>
<dbReference type="RefSeq" id="WP_270037776.1">
    <property type="nucleotide sequence ID" value="NZ_JAPDOD010000001.1"/>
</dbReference>
<comment type="caution">
    <text evidence="3">The sequence shown here is derived from an EMBL/GenBank/DDBJ whole genome shotgun (WGS) entry which is preliminary data.</text>
</comment>
<dbReference type="Proteomes" id="UP001149140">
    <property type="component" value="Unassembled WGS sequence"/>
</dbReference>
<organism evidence="3 4">
    <name type="scientific">Solirubrobacter ginsenosidimutans</name>
    <dbReference type="NCBI Taxonomy" id="490573"/>
    <lineage>
        <taxon>Bacteria</taxon>
        <taxon>Bacillati</taxon>
        <taxon>Actinomycetota</taxon>
        <taxon>Thermoleophilia</taxon>
        <taxon>Solirubrobacterales</taxon>
        <taxon>Solirubrobacteraceae</taxon>
        <taxon>Solirubrobacter</taxon>
    </lineage>
</organism>
<dbReference type="SUPFAM" id="SSF54909">
    <property type="entry name" value="Dimeric alpha+beta barrel"/>
    <property type="match status" value="1"/>
</dbReference>
<dbReference type="InterPro" id="IPR011008">
    <property type="entry name" value="Dimeric_a/b-barrel"/>
</dbReference>
<evidence type="ECO:0000259" key="2">
    <source>
        <dbReference type="Pfam" id="PF02426"/>
    </source>
</evidence>
<evidence type="ECO:0000313" key="4">
    <source>
        <dbReference type="Proteomes" id="UP001149140"/>
    </source>
</evidence>
<sequence>MEFLVTLTVTIPAGTDPTEVEQRKADEAARAAELIETGNLLRIWTPPSDPGVWTILGLWEADDPTELRAMLESLPLWPWITEHTEPLGAHPNDPGRLVSGAR</sequence>
<feature type="region of interest" description="Disordered" evidence="1">
    <location>
        <begin position="83"/>
        <end position="102"/>
    </location>
</feature>
<reference evidence="3" key="1">
    <citation type="submission" date="2022-10" db="EMBL/GenBank/DDBJ databases">
        <title>The WGS of Solirubrobacter ginsenosidimutans DSM 21036.</title>
        <authorList>
            <person name="Jiang Z."/>
        </authorList>
    </citation>
    <scope>NUCLEOTIDE SEQUENCE</scope>
    <source>
        <strain evidence="3">DSM 21036</strain>
    </source>
</reference>
<evidence type="ECO:0000256" key="1">
    <source>
        <dbReference type="SAM" id="MobiDB-lite"/>
    </source>
</evidence>
<evidence type="ECO:0000313" key="3">
    <source>
        <dbReference type="EMBL" id="MDA0159115.1"/>
    </source>
</evidence>
<accession>A0A9X3MN06</accession>
<feature type="domain" description="Muconolactone isomerase" evidence="2">
    <location>
        <begin position="1"/>
        <end position="93"/>
    </location>
</feature>
<dbReference type="Pfam" id="PF02426">
    <property type="entry name" value="MIase"/>
    <property type="match status" value="1"/>
</dbReference>